<gene>
    <name evidence="1" type="ORF">RJT34_30030</name>
</gene>
<evidence type="ECO:0000313" key="2">
    <source>
        <dbReference type="Proteomes" id="UP001359559"/>
    </source>
</evidence>
<dbReference type="AlphaFoldDB" id="A0AAN9ERM8"/>
<name>A0AAN9ERM8_CLITE</name>
<comment type="caution">
    <text evidence="1">The sequence shown here is derived from an EMBL/GenBank/DDBJ whole genome shotgun (WGS) entry which is preliminary data.</text>
</comment>
<proteinExistence type="predicted"/>
<accession>A0AAN9ERM8</accession>
<evidence type="ECO:0000313" key="1">
    <source>
        <dbReference type="EMBL" id="KAK7262457.1"/>
    </source>
</evidence>
<sequence>MAQGSYTMQRMRFLDMWIDWMECLASTSIAMRLPLMRRCEKDYHGGRGWLFIGAHAVQSEGGFEGRLVGYYDEETNWEWEGYFAFKA</sequence>
<reference evidence="1 2" key="1">
    <citation type="submission" date="2024-01" db="EMBL/GenBank/DDBJ databases">
        <title>The genomes of 5 underutilized Papilionoideae crops provide insights into root nodulation and disease resistance.</title>
        <authorList>
            <person name="Yuan L."/>
        </authorList>
    </citation>
    <scope>NUCLEOTIDE SEQUENCE [LARGE SCALE GENOMIC DNA]</scope>
    <source>
        <strain evidence="1">LY-2023</strain>
        <tissue evidence="1">Leaf</tissue>
    </source>
</reference>
<dbReference type="Proteomes" id="UP001359559">
    <property type="component" value="Unassembled WGS sequence"/>
</dbReference>
<protein>
    <submittedName>
        <fullName evidence="1">Uncharacterized protein</fullName>
    </submittedName>
</protein>
<dbReference type="EMBL" id="JAYKXN010000008">
    <property type="protein sequence ID" value="KAK7262457.1"/>
    <property type="molecule type" value="Genomic_DNA"/>
</dbReference>
<keyword evidence="2" id="KW-1185">Reference proteome</keyword>
<organism evidence="1 2">
    <name type="scientific">Clitoria ternatea</name>
    <name type="common">Butterfly pea</name>
    <dbReference type="NCBI Taxonomy" id="43366"/>
    <lineage>
        <taxon>Eukaryota</taxon>
        <taxon>Viridiplantae</taxon>
        <taxon>Streptophyta</taxon>
        <taxon>Embryophyta</taxon>
        <taxon>Tracheophyta</taxon>
        <taxon>Spermatophyta</taxon>
        <taxon>Magnoliopsida</taxon>
        <taxon>eudicotyledons</taxon>
        <taxon>Gunneridae</taxon>
        <taxon>Pentapetalae</taxon>
        <taxon>rosids</taxon>
        <taxon>fabids</taxon>
        <taxon>Fabales</taxon>
        <taxon>Fabaceae</taxon>
        <taxon>Papilionoideae</taxon>
        <taxon>50 kb inversion clade</taxon>
        <taxon>NPAAA clade</taxon>
        <taxon>indigoferoid/millettioid clade</taxon>
        <taxon>Phaseoleae</taxon>
        <taxon>Clitoria</taxon>
    </lineage>
</organism>